<gene>
    <name evidence="4" type="ORF">DT23_03780</name>
</gene>
<dbReference type="SUPFAM" id="SSF55073">
    <property type="entry name" value="Nucleotide cyclase"/>
    <property type="match status" value="1"/>
</dbReference>
<dbReference type="InterPro" id="IPR050469">
    <property type="entry name" value="Diguanylate_Cyclase"/>
</dbReference>
<evidence type="ECO:0000256" key="2">
    <source>
        <dbReference type="ARBA" id="ARBA00034247"/>
    </source>
</evidence>
<sequence length="125" mass="13413">MARVGGEEFAVILPGANLVESYEIAKRLRASIEEVGVARDDGSVQRVTASIGVAQWLIGESMQQIYARTDGALYEAKKSGRNQVLLAAESDFGGRCESAQEAVIAVQFPSADQPVCGTERRRIVA</sequence>
<dbReference type="STRING" id="1353528.DT23_03780"/>
<dbReference type="PANTHER" id="PTHR45138:SF9">
    <property type="entry name" value="DIGUANYLATE CYCLASE DGCM-RELATED"/>
    <property type="match status" value="1"/>
</dbReference>
<evidence type="ECO:0000256" key="1">
    <source>
        <dbReference type="ARBA" id="ARBA00012528"/>
    </source>
</evidence>
<dbReference type="EMBL" id="AUNB01000029">
    <property type="protein sequence ID" value="KEO59207.1"/>
    <property type="molecule type" value="Genomic_DNA"/>
</dbReference>
<reference evidence="4 5" key="1">
    <citation type="journal article" date="2015" name="Antonie Van Leeuwenhoek">
        <title>Thioclava indica sp. nov., isolated from surface seawater of the Indian Ocean.</title>
        <authorList>
            <person name="Liu Y."/>
            <person name="Lai Q."/>
            <person name="Du J."/>
            <person name="Xu H."/>
            <person name="Jiang L."/>
            <person name="Shao Z."/>
        </authorList>
    </citation>
    <scope>NUCLEOTIDE SEQUENCE [LARGE SCALE GENOMIC DNA]</scope>
    <source>
        <strain evidence="4 5">DT23-4</strain>
    </source>
</reference>
<dbReference type="InterPro" id="IPR029787">
    <property type="entry name" value="Nucleotide_cyclase"/>
</dbReference>
<dbReference type="Proteomes" id="UP000027471">
    <property type="component" value="Unassembled WGS sequence"/>
</dbReference>
<evidence type="ECO:0000313" key="4">
    <source>
        <dbReference type="EMBL" id="KEO59207.1"/>
    </source>
</evidence>
<feature type="domain" description="GGDEF" evidence="3">
    <location>
        <begin position="1"/>
        <end position="89"/>
    </location>
</feature>
<comment type="caution">
    <text evidence="4">The sequence shown here is derived from an EMBL/GenBank/DDBJ whole genome shotgun (WGS) entry which is preliminary data.</text>
</comment>
<dbReference type="GO" id="GO:0052621">
    <property type="term" value="F:diguanylate cyclase activity"/>
    <property type="evidence" value="ECO:0007669"/>
    <property type="project" value="UniProtKB-EC"/>
</dbReference>
<dbReference type="eggNOG" id="COG3706">
    <property type="taxonomic scope" value="Bacteria"/>
</dbReference>
<dbReference type="GO" id="GO:0043709">
    <property type="term" value="P:cell adhesion involved in single-species biofilm formation"/>
    <property type="evidence" value="ECO:0007669"/>
    <property type="project" value="TreeGrafter"/>
</dbReference>
<name>A0A074KCE4_9RHOB</name>
<dbReference type="PROSITE" id="PS50887">
    <property type="entry name" value="GGDEF"/>
    <property type="match status" value="1"/>
</dbReference>
<evidence type="ECO:0000259" key="3">
    <source>
        <dbReference type="PROSITE" id="PS50887"/>
    </source>
</evidence>
<evidence type="ECO:0000313" key="5">
    <source>
        <dbReference type="Proteomes" id="UP000027471"/>
    </source>
</evidence>
<comment type="catalytic activity">
    <reaction evidence="2">
        <text>2 GTP = 3',3'-c-di-GMP + 2 diphosphate</text>
        <dbReference type="Rhea" id="RHEA:24898"/>
        <dbReference type="ChEBI" id="CHEBI:33019"/>
        <dbReference type="ChEBI" id="CHEBI:37565"/>
        <dbReference type="ChEBI" id="CHEBI:58805"/>
        <dbReference type="EC" id="2.7.7.65"/>
    </reaction>
</comment>
<dbReference type="EC" id="2.7.7.65" evidence="1"/>
<dbReference type="Pfam" id="PF00990">
    <property type="entry name" value="GGDEF"/>
    <property type="match status" value="1"/>
</dbReference>
<dbReference type="NCBIfam" id="TIGR00254">
    <property type="entry name" value="GGDEF"/>
    <property type="match status" value="1"/>
</dbReference>
<proteinExistence type="predicted"/>
<organism evidence="4 5">
    <name type="scientific">Thioclava indica</name>
    <dbReference type="NCBI Taxonomy" id="1353528"/>
    <lineage>
        <taxon>Bacteria</taxon>
        <taxon>Pseudomonadati</taxon>
        <taxon>Pseudomonadota</taxon>
        <taxon>Alphaproteobacteria</taxon>
        <taxon>Rhodobacterales</taxon>
        <taxon>Paracoccaceae</taxon>
        <taxon>Thioclava</taxon>
    </lineage>
</organism>
<dbReference type="GO" id="GO:1902201">
    <property type="term" value="P:negative regulation of bacterial-type flagellum-dependent cell motility"/>
    <property type="evidence" value="ECO:0007669"/>
    <property type="project" value="TreeGrafter"/>
</dbReference>
<dbReference type="AlphaFoldDB" id="A0A074KCE4"/>
<accession>A0A074KCE4</accession>
<dbReference type="GO" id="GO:0005886">
    <property type="term" value="C:plasma membrane"/>
    <property type="evidence" value="ECO:0007669"/>
    <property type="project" value="TreeGrafter"/>
</dbReference>
<dbReference type="InterPro" id="IPR000160">
    <property type="entry name" value="GGDEF_dom"/>
</dbReference>
<dbReference type="CDD" id="cd01949">
    <property type="entry name" value="GGDEF"/>
    <property type="match status" value="1"/>
</dbReference>
<dbReference type="PANTHER" id="PTHR45138">
    <property type="entry name" value="REGULATORY COMPONENTS OF SENSORY TRANSDUCTION SYSTEM"/>
    <property type="match status" value="1"/>
</dbReference>
<dbReference type="InterPro" id="IPR043128">
    <property type="entry name" value="Rev_trsase/Diguanyl_cyclase"/>
</dbReference>
<protein>
    <recommendedName>
        <fullName evidence="1">diguanylate cyclase</fullName>
        <ecNumber evidence="1">2.7.7.65</ecNumber>
    </recommendedName>
</protein>
<keyword evidence="5" id="KW-1185">Reference proteome</keyword>
<dbReference type="Gene3D" id="3.30.70.270">
    <property type="match status" value="1"/>
</dbReference>